<dbReference type="PANTHER" id="PTHR37319">
    <property type="entry name" value="TRANSPOSASE"/>
    <property type="match status" value="1"/>
</dbReference>
<organism evidence="2 3">
    <name type="scientific">Symplocastrum torsivum CPER-KK1</name>
    <dbReference type="NCBI Taxonomy" id="450513"/>
    <lineage>
        <taxon>Bacteria</taxon>
        <taxon>Bacillati</taxon>
        <taxon>Cyanobacteriota</taxon>
        <taxon>Cyanophyceae</taxon>
        <taxon>Oscillatoriophycideae</taxon>
        <taxon>Oscillatoriales</taxon>
        <taxon>Microcoleaceae</taxon>
        <taxon>Symplocastrum</taxon>
    </lineage>
</organism>
<reference evidence="2" key="1">
    <citation type="submission" date="2021-05" db="EMBL/GenBank/DDBJ databases">
        <authorList>
            <person name="Pietrasiak N."/>
            <person name="Ward R."/>
            <person name="Stajich J.E."/>
            <person name="Kurbessoian T."/>
        </authorList>
    </citation>
    <scope>NUCLEOTIDE SEQUENCE</scope>
    <source>
        <strain evidence="2">CPER-KK1</strain>
    </source>
</reference>
<protein>
    <submittedName>
        <fullName evidence="2">Transposase</fullName>
    </submittedName>
</protein>
<dbReference type="GO" id="GO:0006313">
    <property type="term" value="P:DNA transposition"/>
    <property type="evidence" value="ECO:0007669"/>
    <property type="project" value="InterPro"/>
</dbReference>
<dbReference type="AlphaFoldDB" id="A0A951PQG3"/>
<feature type="domain" description="Transposase IS4-like" evidence="1">
    <location>
        <begin position="47"/>
        <end position="145"/>
    </location>
</feature>
<accession>A0A951PQG3</accession>
<dbReference type="GO" id="GO:0003677">
    <property type="term" value="F:DNA binding"/>
    <property type="evidence" value="ECO:0007669"/>
    <property type="project" value="InterPro"/>
</dbReference>
<reference evidence="2" key="2">
    <citation type="journal article" date="2022" name="Microbiol. Resour. Announc.">
        <title>Metagenome Sequencing to Explore Phylogenomics of Terrestrial Cyanobacteria.</title>
        <authorList>
            <person name="Ward R.D."/>
            <person name="Stajich J.E."/>
            <person name="Johansen J.R."/>
            <person name="Huntemann M."/>
            <person name="Clum A."/>
            <person name="Foster B."/>
            <person name="Foster B."/>
            <person name="Roux S."/>
            <person name="Palaniappan K."/>
            <person name="Varghese N."/>
            <person name="Mukherjee S."/>
            <person name="Reddy T.B.K."/>
            <person name="Daum C."/>
            <person name="Copeland A."/>
            <person name="Chen I.A."/>
            <person name="Ivanova N.N."/>
            <person name="Kyrpides N.C."/>
            <person name="Shapiro N."/>
            <person name="Eloe-Fadrosh E.A."/>
            <person name="Pietrasiak N."/>
        </authorList>
    </citation>
    <scope>NUCLEOTIDE SEQUENCE</scope>
    <source>
        <strain evidence="2">CPER-KK1</strain>
    </source>
</reference>
<dbReference type="Gene3D" id="3.90.350.10">
    <property type="entry name" value="Transposase Inhibitor Protein From Tn5, Chain A, domain 1"/>
    <property type="match status" value="2"/>
</dbReference>
<dbReference type="SUPFAM" id="SSF53098">
    <property type="entry name" value="Ribonuclease H-like"/>
    <property type="match status" value="1"/>
</dbReference>
<dbReference type="EMBL" id="JAHHIF010000048">
    <property type="protein sequence ID" value="MBW4547758.1"/>
    <property type="molecule type" value="Genomic_DNA"/>
</dbReference>
<dbReference type="InterPro" id="IPR012337">
    <property type="entry name" value="RNaseH-like_sf"/>
</dbReference>
<dbReference type="Proteomes" id="UP000753908">
    <property type="component" value="Unassembled WGS sequence"/>
</dbReference>
<gene>
    <name evidence="2" type="ORF">KME25_25435</name>
</gene>
<proteinExistence type="predicted"/>
<dbReference type="InterPro" id="IPR047768">
    <property type="entry name" value="Tn5p-like"/>
</dbReference>
<sequence>MKPQMEANPITRGLKMHSVVCVSTQQVPLGVLHQEVWVRDLAQLGKKHTRHKRPIQDKESQRWLTALLVTEQVILAQEENPPTGVEPIHWLLLTTLAIADAADVVQYLRWYSYRWLIERYHYVLKSGCRVEQLQLESAARLQRALAT</sequence>
<evidence type="ECO:0000313" key="2">
    <source>
        <dbReference type="EMBL" id="MBW4547758.1"/>
    </source>
</evidence>
<dbReference type="Pfam" id="PF01609">
    <property type="entry name" value="DDE_Tnp_1"/>
    <property type="match status" value="1"/>
</dbReference>
<dbReference type="PANTHER" id="PTHR37319:SF1">
    <property type="entry name" value="TRANSPOSASE TN5 DIMERISATION DOMAIN-CONTAINING PROTEIN"/>
    <property type="match status" value="1"/>
</dbReference>
<comment type="caution">
    <text evidence="2">The sequence shown here is derived from an EMBL/GenBank/DDBJ whole genome shotgun (WGS) entry which is preliminary data.</text>
</comment>
<evidence type="ECO:0000313" key="3">
    <source>
        <dbReference type="Proteomes" id="UP000753908"/>
    </source>
</evidence>
<name>A0A951PQG3_9CYAN</name>
<dbReference type="GO" id="GO:0004803">
    <property type="term" value="F:transposase activity"/>
    <property type="evidence" value="ECO:0007669"/>
    <property type="project" value="InterPro"/>
</dbReference>
<evidence type="ECO:0000259" key="1">
    <source>
        <dbReference type="Pfam" id="PF01609"/>
    </source>
</evidence>
<dbReference type="InterPro" id="IPR002559">
    <property type="entry name" value="Transposase_11"/>
</dbReference>